<keyword evidence="5" id="KW-0862">Zinc</keyword>
<sequence length="235" mass="26408">MGTPEFPDLGRHCSVQHCKQIDFLPFTCDRCNLCYCLEHRSYIEHQCPKANNNDVTVVICPICAKGVRLVPNKDPNISWETHVNTECDPSNYEKVTRKKKCPVHRCREVLTLSNTIKCRDCGVDHCLKHRFGLDHNCSGHKKPNPGVPETSLSSWAARFLNMASSFGESQQCTRDGAALRRSSSGQVKKVDEKNNNQSRVLKMSIDVCPKCSKGFRDPVALVEHVERDHGGTSRA</sequence>
<name>A0A9W7ITW5_HIBTR</name>
<evidence type="ECO:0000256" key="4">
    <source>
        <dbReference type="ARBA" id="ARBA00022771"/>
    </source>
</evidence>
<dbReference type="AlphaFoldDB" id="A0A9W7ITW5"/>
<reference evidence="9" key="1">
    <citation type="submission" date="2023-05" db="EMBL/GenBank/DDBJ databases">
        <title>Genome and transcriptome analyses reveal genes involved in the formation of fine ridges on petal epidermal cells in Hibiscus trionum.</title>
        <authorList>
            <person name="Koshimizu S."/>
            <person name="Masuda S."/>
            <person name="Ishii T."/>
            <person name="Shirasu K."/>
            <person name="Hoshino A."/>
            <person name="Arita M."/>
        </authorList>
    </citation>
    <scope>NUCLEOTIDE SEQUENCE</scope>
    <source>
        <strain evidence="9">Hamamatsu line</strain>
    </source>
</reference>
<comment type="caution">
    <text evidence="9">The sequence shown here is derived from an EMBL/GenBank/DDBJ whole genome shotgun (WGS) entry which is preliminary data.</text>
</comment>
<keyword evidence="10" id="KW-1185">Reference proteome</keyword>
<dbReference type="Pfam" id="PF25403">
    <property type="entry name" value="zf-C2H2_ZFAND2"/>
    <property type="match status" value="1"/>
</dbReference>
<evidence type="ECO:0000313" key="9">
    <source>
        <dbReference type="EMBL" id="GMJ02331.1"/>
    </source>
</evidence>
<proteinExistence type="predicted"/>
<dbReference type="Pfam" id="PF01428">
    <property type="entry name" value="zf-AN1"/>
    <property type="match status" value="2"/>
</dbReference>
<keyword evidence="4 6" id="KW-0863">Zinc-finger</keyword>
<dbReference type="OrthoDB" id="431929at2759"/>
<evidence type="ECO:0000259" key="8">
    <source>
        <dbReference type="PROSITE" id="PS51039"/>
    </source>
</evidence>
<keyword evidence="2" id="KW-0479">Metal-binding</keyword>
<evidence type="ECO:0000256" key="1">
    <source>
        <dbReference type="ARBA" id="ARBA00003732"/>
    </source>
</evidence>
<protein>
    <submittedName>
        <fullName evidence="9">STRESS ASSOCIATED PROTEIN 13</fullName>
    </submittedName>
</protein>
<dbReference type="InterPro" id="IPR035896">
    <property type="entry name" value="AN1-like_Znf"/>
</dbReference>
<keyword evidence="3" id="KW-0677">Repeat</keyword>
<dbReference type="InterPro" id="IPR000058">
    <property type="entry name" value="Znf_AN1"/>
</dbReference>
<dbReference type="InterPro" id="IPR057357">
    <property type="entry name" value="Znf-C2H2_ZFAND2A/B"/>
</dbReference>
<evidence type="ECO:0000256" key="5">
    <source>
        <dbReference type="ARBA" id="ARBA00022833"/>
    </source>
</evidence>
<dbReference type="PANTHER" id="PTHR14677">
    <property type="entry name" value="ARSENITE INDUCUBLE RNA ASSOCIATED PROTEIN AIP-1-RELATED"/>
    <property type="match status" value="1"/>
</dbReference>
<evidence type="ECO:0000313" key="10">
    <source>
        <dbReference type="Proteomes" id="UP001165190"/>
    </source>
</evidence>
<dbReference type="PROSITE" id="PS50157">
    <property type="entry name" value="ZINC_FINGER_C2H2_2"/>
    <property type="match status" value="1"/>
</dbReference>
<dbReference type="InterPro" id="IPR013087">
    <property type="entry name" value="Znf_C2H2_type"/>
</dbReference>
<dbReference type="GO" id="GO:0005737">
    <property type="term" value="C:cytoplasm"/>
    <property type="evidence" value="ECO:0007669"/>
    <property type="project" value="TreeGrafter"/>
</dbReference>
<dbReference type="Gene3D" id="4.10.1110.10">
    <property type="entry name" value="AN1-like Zinc finger"/>
    <property type="match status" value="2"/>
</dbReference>
<dbReference type="SUPFAM" id="SSF118310">
    <property type="entry name" value="AN1-like Zinc finger"/>
    <property type="match status" value="2"/>
</dbReference>
<gene>
    <name evidence="9" type="ORF">HRI_003902300</name>
</gene>
<dbReference type="PANTHER" id="PTHR14677:SF27">
    <property type="entry name" value="ZINC FINGER AN1 AND C2H2 DOMAIN-CONTAINING STRESS-ASSOCIATED PROTEIN 11"/>
    <property type="match status" value="1"/>
</dbReference>
<comment type="function">
    <text evidence="1">May be involved in environmental stress response.</text>
</comment>
<dbReference type="EMBL" id="BSYR01000036">
    <property type="protein sequence ID" value="GMJ02331.1"/>
    <property type="molecule type" value="Genomic_DNA"/>
</dbReference>
<evidence type="ECO:0000256" key="6">
    <source>
        <dbReference type="PROSITE-ProRule" id="PRU00042"/>
    </source>
</evidence>
<dbReference type="PROSITE" id="PS00028">
    <property type="entry name" value="ZINC_FINGER_C2H2_1"/>
    <property type="match status" value="1"/>
</dbReference>
<feature type="domain" description="AN1-type" evidence="8">
    <location>
        <begin position="95"/>
        <end position="145"/>
    </location>
</feature>
<evidence type="ECO:0000259" key="7">
    <source>
        <dbReference type="PROSITE" id="PS50157"/>
    </source>
</evidence>
<accession>A0A9W7ITW5</accession>
<dbReference type="Proteomes" id="UP001165190">
    <property type="component" value="Unassembled WGS sequence"/>
</dbReference>
<organism evidence="9 10">
    <name type="scientific">Hibiscus trionum</name>
    <name type="common">Flower of an hour</name>
    <dbReference type="NCBI Taxonomy" id="183268"/>
    <lineage>
        <taxon>Eukaryota</taxon>
        <taxon>Viridiplantae</taxon>
        <taxon>Streptophyta</taxon>
        <taxon>Embryophyta</taxon>
        <taxon>Tracheophyta</taxon>
        <taxon>Spermatophyta</taxon>
        <taxon>Magnoliopsida</taxon>
        <taxon>eudicotyledons</taxon>
        <taxon>Gunneridae</taxon>
        <taxon>Pentapetalae</taxon>
        <taxon>rosids</taxon>
        <taxon>malvids</taxon>
        <taxon>Malvales</taxon>
        <taxon>Malvaceae</taxon>
        <taxon>Malvoideae</taxon>
        <taxon>Hibiscus</taxon>
    </lineage>
</organism>
<dbReference type="GO" id="GO:0008270">
    <property type="term" value="F:zinc ion binding"/>
    <property type="evidence" value="ECO:0007669"/>
    <property type="project" value="UniProtKB-KW"/>
</dbReference>
<evidence type="ECO:0000256" key="3">
    <source>
        <dbReference type="ARBA" id="ARBA00022737"/>
    </source>
</evidence>
<evidence type="ECO:0000256" key="2">
    <source>
        <dbReference type="ARBA" id="ARBA00022723"/>
    </source>
</evidence>
<feature type="domain" description="C2H2-type" evidence="7">
    <location>
        <begin position="206"/>
        <end position="234"/>
    </location>
</feature>
<dbReference type="PROSITE" id="PS51039">
    <property type="entry name" value="ZF_AN1"/>
    <property type="match status" value="2"/>
</dbReference>
<feature type="domain" description="AN1-type" evidence="8">
    <location>
        <begin position="7"/>
        <end position="55"/>
    </location>
</feature>
<dbReference type="SMART" id="SM00154">
    <property type="entry name" value="ZnF_AN1"/>
    <property type="match status" value="2"/>
</dbReference>